<accession>A0A0T7CSN5</accession>
<dbReference type="Pfam" id="PF03401">
    <property type="entry name" value="TctC"/>
    <property type="match status" value="1"/>
</dbReference>
<evidence type="ECO:0000256" key="2">
    <source>
        <dbReference type="SAM" id="SignalP"/>
    </source>
</evidence>
<sequence length="349" mass="37349">MRDPWMAGRPFSLTLWGRKSMKPRILKGFAASLCALALLGAGVAYAPAHADERPLVLVVPYPPGGSTDILARIMQPRLSKELGGRAVVVENKVGAASQIATAYVARAEPDGNTLLVSFDNHAINPAVKPKLPYDTFKDFVAISQTVRFPLVVGANPSVPGKTLAEFLDAARKRPANTFNYASTGVGSLNHLVPEELKRRAKVELLHVPYGGAGPAVQAVVGGQANMTWLSYAALRGQIQAGKIKPLAVAGDKRLSDLPEVPTVIESGFPGFVAYSWSGMFAPAGTPADTVRKLTAAFQTVLADPEVSRKLNEAGFEIVASDGPALEQYVRSEYERWDSFIKANNISLEN</sequence>
<dbReference type="CDD" id="cd13578">
    <property type="entry name" value="PBP2_Bug27"/>
    <property type="match status" value="1"/>
</dbReference>
<organism evidence="3 4">
    <name type="scientific">Bordetella pertussis (strain ATCC 9797 / DSM 5571 / CCUG 30873 / LMG 14455 / NCTC 10739 / 18323)</name>
    <dbReference type="NCBI Taxonomy" id="568706"/>
    <lineage>
        <taxon>Bacteria</taxon>
        <taxon>Pseudomonadati</taxon>
        <taxon>Pseudomonadota</taxon>
        <taxon>Betaproteobacteria</taxon>
        <taxon>Burkholderiales</taxon>
        <taxon>Alcaligenaceae</taxon>
        <taxon>Bordetella</taxon>
    </lineage>
</organism>
<name>A0A0T7CSN5_BORP1</name>
<dbReference type="InterPro" id="IPR042100">
    <property type="entry name" value="Bug_dom1"/>
</dbReference>
<reference evidence="3 4" key="1">
    <citation type="journal article" date="2012" name="BMC Genomics">
        <title>Comparative genomics of the classical Bordetella subspecies: the evolution and exchange of virulence-associated diversity amongst closely related pathogens.</title>
        <authorList>
            <person name="Park J."/>
            <person name="Zhang Y."/>
            <person name="Buboltz A.M."/>
            <person name="Zhang X."/>
            <person name="Schuster S.C."/>
            <person name="Ahuja U."/>
            <person name="Liu M."/>
            <person name="Miller J.F."/>
            <person name="Sebaihia M."/>
            <person name="Bentley S.D."/>
            <person name="Parkhill J."/>
            <person name="Harvill E.T."/>
        </authorList>
    </citation>
    <scope>NUCLEOTIDE SEQUENCE [LARGE SCALE GENOMIC DNA]</scope>
    <source>
        <strain evidence="4">ATCC 9797 / DSM 5571 / CCUG 30873 / LMG 14455 / NCTC 10739 / 18323</strain>
    </source>
</reference>
<protein>
    <submittedName>
        <fullName evidence="3">Membrane protein</fullName>
    </submittedName>
</protein>
<comment type="similarity">
    <text evidence="1">Belongs to the UPF0065 (bug) family.</text>
</comment>
<dbReference type="PANTHER" id="PTHR42928:SF5">
    <property type="entry name" value="BLR1237 PROTEIN"/>
    <property type="match status" value="1"/>
</dbReference>
<feature type="signal peptide" evidence="2">
    <location>
        <begin position="1"/>
        <end position="46"/>
    </location>
</feature>
<evidence type="ECO:0000313" key="3">
    <source>
        <dbReference type="EMBL" id="CCJ64559.1"/>
    </source>
</evidence>
<evidence type="ECO:0000256" key="1">
    <source>
        <dbReference type="ARBA" id="ARBA00006987"/>
    </source>
</evidence>
<evidence type="ECO:0000313" key="4">
    <source>
        <dbReference type="Proteomes" id="UP000005250"/>
    </source>
</evidence>
<dbReference type="HOGENOM" id="CLU_045683_0_1_4"/>
<dbReference type="Gene3D" id="3.40.190.10">
    <property type="entry name" value="Periplasmic binding protein-like II"/>
    <property type="match status" value="1"/>
</dbReference>
<dbReference type="EMBL" id="HE965805">
    <property type="protein sequence ID" value="CCJ64559.1"/>
    <property type="molecule type" value="Genomic_DNA"/>
</dbReference>
<gene>
    <name evidence="3" type="ordered locus">BN118_3134</name>
</gene>
<dbReference type="KEGG" id="bper:BN118_3134"/>
<dbReference type="AlphaFoldDB" id="A0A0T7CSN5"/>
<dbReference type="Proteomes" id="UP000005250">
    <property type="component" value="Chromosome"/>
</dbReference>
<dbReference type="SUPFAM" id="SSF53850">
    <property type="entry name" value="Periplasmic binding protein-like II"/>
    <property type="match status" value="1"/>
</dbReference>
<dbReference type="eggNOG" id="COG3181">
    <property type="taxonomic scope" value="Bacteria"/>
</dbReference>
<dbReference type="Gene3D" id="3.40.190.150">
    <property type="entry name" value="Bordetella uptake gene, domain 1"/>
    <property type="match status" value="1"/>
</dbReference>
<dbReference type="PANTHER" id="PTHR42928">
    <property type="entry name" value="TRICARBOXYLATE-BINDING PROTEIN"/>
    <property type="match status" value="1"/>
</dbReference>
<keyword evidence="4" id="KW-1185">Reference proteome</keyword>
<feature type="chain" id="PRO_5006678993" evidence="2">
    <location>
        <begin position="47"/>
        <end position="349"/>
    </location>
</feature>
<dbReference type="InterPro" id="IPR005064">
    <property type="entry name" value="BUG"/>
</dbReference>
<keyword evidence="2" id="KW-0732">Signal</keyword>
<dbReference type="PIRSF" id="PIRSF017082">
    <property type="entry name" value="YflP"/>
    <property type="match status" value="1"/>
</dbReference>
<proteinExistence type="inferred from homology"/>